<dbReference type="AlphaFoldDB" id="K3WJ39"/>
<evidence type="ECO:0000313" key="3">
    <source>
        <dbReference type="Proteomes" id="UP000019132"/>
    </source>
</evidence>
<feature type="compositionally biased region" description="Acidic residues" evidence="1">
    <location>
        <begin position="91"/>
        <end position="104"/>
    </location>
</feature>
<sequence>MSTATQYIVPVASRYPTLQPAGAFLKQATTGQAYAPAQVHEDFSMADEKLLMAELTRADNPTSPTSVSAATSFLASIRHGLDDLKGQKDEGDSDDDEDDDDEEGLSPRYYSSSSTNTYYSPPSSFATNLSPQAFAMASDAMLLKDPLFARNSATPEDDGMIFDMDI</sequence>
<dbReference type="HOGENOM" id="CLU_1614077_0_0_1"/>
<evidence type="ECO:0000313" key="2">
    <source>
        <dbReference type="EnsemblProtists" id="PYU1_T004981"/>
    </source>
</evidence>
<evidence type="ECO:0000256" key="1">
    <source>
        <dbReference type="SAM" id="MobiDB-lite"/>
    </source>
</evidence>
<accession>K3WJ39</accession>
<dbReference type="VEuPathDB" id="FungiDB:PYU1_G004970"/>
<feature type="compositionally biased region" description="Low complexity" evidence="1">
    <location>
        <begin position="106"/>
        <end position="123"/>
    </location>
</feature>
<reference evidence="3" key="1">
    <citation type="journal article" date="2010" name="Genome Biol.">
        <title>Genome sequence of the necrotrophic plant pathogen Pythium ultimum reveals original pathogenicity mechanisms and effector repertoire.</title>
        <authorList>
            <person name="Levesque C.A."/>
            <person name="Brouwer H."/>
            <person name="Cano L."/>
            <person name="Hamilton J.P."/>
            <person name="Holt C."/>
            <person name="Huitema E."/>
            <person name="Raffaele S."/>
            <person name="Robideau G.P."/>
            <person name="Thines M."/>
            <person name="Win J."/>
            <person name="Zerillo M.M."/>
            <person name="Beakes G.W."/>
            <person name="Boore J.L."/>
            <person name="Busam D."/>
            <person name="Dumas B."/>
            <person name="Ferriera S."/>
            <person name="Fuerstenberg S.I."/>
            <person name="Gachon C.M."/>
            <person name="Gaulin E."/>
            <person name="Govers F."/>
            <person name="Grenville-Briggs L."/>
            <person name="Horner N."/>
            <person name="Hostetler J."/>
            <person name="Jiang R.H."/>
            <person name="Johnson J."/>
            <person name="Krajaejun T."/>
            <person name="Lin H."/>
            <person name="Meijer H.J."/>
            <person name="Moore B."/>
            <person name="Morris P."/>
            <person name="Phuntmart V."/>
            <person name="Puiu D."/>
            <person name="Shetty J."/>
            <person name="Stajich J.E."/>
            <person name="Tripathy S."/>
            <person name="Wawra S."/>
            <person name="van West P."/>
            <person name="Whitty B.R."/>
            <person name="Coutinho P.M."/>
            <person name="Henrissat B."/>
            <person name="Martin F."/>
            <person name="Thomas P.D."/>
            <person name="Tyler B.M."/>
            <person name="De Vries R.P."/>
            <person name="Kamoun S."/>
            <person name="Yandell M."/>
            <person name="Tisserat N."/>
            <person name="Buell C.R."/>
        </authorList>
    </citation>
    <scope>NUCLEOTIDE SEQUENCE</scope>
    <source>
        <strain evidence="3">DAOM:BR144</strain>
    </source>
</reference>
<feature type="compositionally biased region" description="Basic and acidic residues" evidence="1">
    <location>
        <begin position="81"/>
        <end position="90"/>
    </location>
</feature>
<dbReference type="Proteomes" id="UP000019132">
    <property type="component" value="Unassembled WGS sequence"/>
</dbReference>
<proteinExistence type="predicted"/>
<reference evidence="3" key="2">
    <citation type="submission" date="2010-04" db="EMBL/GenBank/DDBJ databases">
        <authorList>
            <person name="Buell R."/>
            <person name="Hamilton J."/>
            <person name="Hostetler J."/>
        </authorList>
    </citation>
    <scope>NUCLEOTIDE SEQUENCE [LARGE SCALE GENOMIC DNA]</scope>
    <source>
        <strain evidence="3">DAOM:BR144</strain>
    </source>
</reference>
<reference evidence="2" key="3">
    <citation type="submission" date="2015-02" db="UniProtKB">
        <authorList>
            <consortium name="EnsemblProtists"/>
        </authorList>
    </citation>
    <scope>IDENTIFICATION</scope>
    <source>
        <strain evidence="2">DAOM BR144</strain>
    </source>
</reference>
<name>K3WJ39_GLOUD</name>
<feature type="region of interest" description="Disordered" evidence="1">
    <location>
        <begin position="81"/>
        <end position="123"/>
    </location>
</feature>
<dbReference type="EMBL" id="GL376564">
    <property type="status" value="NOT_ANNOTATED_CDS"/>
    <property type="molecule type" value="Genomic_DNA"/>
</dbReference>
<keyword evidence="3" id="KW-1185">Reference proteome</keyword>
<dbReference type="eggNOG" id="ENOG502T3ZZ">
    <property type="taxonomic scope" value="Eukaryota"/>
</dbReference>
<protein>
    <submittedName>
        <fullName evidence="2">Uncharacterized protein</fullName>
    </submittedName>
</protein>
<organism evidence="2 3">
    <name type="scientific">Globisporangium ultimum (strain ATCC 200006 / CBS 805.95 / DAOM BR144)</name>
    <name type="common">Pythium ultimum</name>
    <dbReference type="NCBI Taxonomy" id="431595"/>
    <lineage>
        <taxon>Eukaryota</taxon>
        <taxon>Sar</taxon>
        <taxon>Stramenopiles</taxon>
        <taxon>Oomycota</taxon>
        <taxon>Peronosporomycetes</taxon>
        <taxon>Pythiales</taxon>
        <taxon>Pythiaceae</taxon>
        <taxon>Globisporangium</taxon>
    </lineage>
</organism>
<dbReference type="EnsemblProtists" id="PYU1_T004981">
    <property type="protein sequence ID" value="PYU1_T004981"/>
    <property type="gene ID" value="PYU1_G004970"/>
</dbReference>
<dbReference type="InParanoid" id="K3WJ39"/>